<dbReference type="InterPro" id="IPR000673">
    <property type="entry name" value="Sig_transdc_resp-reg_Me-estase"/>
</dbReference>
<dbReference type="GO" id="GO:0006935">
    <property type="term" value="P:chemotaxis"/>
    <property type="evidence" value="ECO:0007669"/>
    <property type="project" value="UniProtKB-UniRule"/>
</dbReference>
<keyword evidence="8" id="KW-0489">Methyltransferase</keyword>
<dbReference type="EC" id="3.5.1.44" evidence="3"/>
<dbReference type="HAMAP" id="MF_00099">
    <property type="entry name" value="CheB_chemtxs"/>
    <property type="match status" value="1"/>
</dbReference>
<dbReference type="GO" id="GO:0005737">
    <property type="term" value="C:cytoplasm"/>
    <property type="evidence" value="ECO:0007669"/>
    <property type="project" value="UniProtKB-SubCell"/>
</dbReference>
<proteinExistence type="inferred from homology"/>
<keyword evidence="1 3" id="KW-0378">Hydrolase</keyword>
<comment type="catalytic activity">
    <reaction evidence="3">
        <text>L-glutaminyl-[protein] + H2O = L-glutamyl-[protein] + NH4(+)</text>
        <dbReference type="Rhea" id="RHEA:16441"/>
        <dbReference type="Rhea" id="RHEA-COMP:10207"/>
        <dbReference type="Rhea" id="RHEA-COMP:10208"/>
        <dbReference type="ChEBI" id="CHEBI:15377"/>
        <dbReference type="ChEBI" id="CHEBI:28938"/>
        <dbReference type="ChEBI" id="CHEBI:29973"/>
        <dbReference type="ChEBI" id="CHEBI:30011"/>
        <dbReference type="EC" id="3.5.1.44"/>
    </reaction>
</comment>
<dbReference type="Proteomes" id="UP000334019">
    <property type="component" value="Chromosome"/>
</dbReference>
<dbReference type="GO" id="GO:0008984">
    <property type="term" value="F:protein-glutamate methylesterase activity"/>
    <property type="evidence" value="ECO:0007669"/>
    <property type="project" value="UniProtKB-UniRule"/>
</dbReference>
<keyword evidence="3 5" id="KW-0597">Phosphoprotein</keyword>
<dbReference type="GO" id="GO:0050568">
    <property type="term" value="F:protein-glutamine glutaminase activity"/>
    <property type="evidence" value="ECO:0007669"/>
    <property type="project" value="UniProtKB-UniRule"/>
</dbReference>
<comment type="PTM">
    <text evidence="3">Phosphorylated by CheA. Phosphorylation of the N-terminal regulatory domain activates the methylesterase activity.</text>
</comment>
<dbReference type="Pfam" id="PF01339">
    <property type="entry name" value="CheB_methylest"/>
    <property type="match status" value="1"/>
</dbReference>
<dbReference type="SUPFAM" id="SSF52172">
    <property type="entry name" value="CheY-like"/>
    <property type="match status" value="1"/>
</dbReference>
<keyword evidence="3 4" id="KW-0145">Chemotaxis</keyword>
<comment type="subcellular location">
    <subcellularLocation>
        <location evidence="3">Cytoplasm</location>
    </subcellularLocation>
</comment>
<evidence type="ECO:0000256" key="5">
    <source>
        <dbReference type="PROSITE-ProRule" id="PRU00169"/>
    </source>
</evidence>
<dbReference type="SUPFAM" id="SSF52738">
    <property type="entry name" value="Methylesterase CheB, C-terminal domain"/>
    <property type="match status" value="1"/>
</dbReference>
<dbReference type="SMART" id="SM00448">
    <property type="entry name" value="REC"/>
    <property type="match status" value="1"/>
</dbReference>
<evidence type="ECO:0000256" key="4">
    <source>
        <dbReference type="PROSITE-ProRule" id="PRU00050"/>
    </source>
</evidence>
<dbReference type="PANTHER" id="PTHR42872:SF3">
    <property type="entry name" value="PROTEIN-GLUTAMATE METHYLESTERASE_PROTEIN-GLUTAMINE GLUTAMINASE 1"/>
    <property type="match status" value="1"/>
</dbReference>
<evidence type="ECO:0000256" key="1">
    <source>
        <dbReference type="ARBA" id="ARBA00022801"/>
    </source>
</evidence>
<feature type="active site" evidence="3 4">
    <location>
        <position position="320"/>
    </location>
</feature>
<dbReference type="PANTHER" id="PTHR42872">
    <property type="entry name" value="PROTEIN-GLUTAMATE METHYLESTERASE/PROTEIN-GLUTAMINE GLUTAMINASE"/>
    <property type="match status" value="1"/>
</dbReference>
<evidence type="ECO:0000313" key="8">
    <source>
        <dbReference type="EMBL" id="QGG96997.1"/>
    </source>
</evidence>
<dbReference type="EC" id="3.1.1.61" evidence="3"/>
<dbReference type="Gene3D" id="3.40.50.2300">
    <property type="match status" value="1"/>
</dbReference>
<dbReference type="InterPro" id="IPR008248">
    <property type="entry name" value="CheB-like"/>
</dbReference>
<feature type="domain" description="CheB-type methylesterase" evidence="7">
    <location>
        <begin position="184"/>
        <end position="378"/>
    </location>
</feature>
<feature type="active site" evidence="3 4">
    <location>
        <position position="223"/>
    </location>
</feature>
<gene>
    <name evidence="3 8" type="primary">cheB</name>
    <name evidence="8" type="ORF">GH723_06345</name>
</gene>
<dbReference type="Pfam" id="PF00072">
    <property type="entry name" value="Response_reg"/>
    <property type="match status" value="1"/>
</dbReference>
<comment type="catalytic activity">
    <reaction evidence="2 3">
        <text>[protein]-L-glutamate 5-O-methyl ester + H2O = L-glutamyl-[protein] + methanol + H(+)</text>
        <dbReference type="Rhea" id="RHEA:23236"/>
        <dbReference type="Rhea" id="RHEA-COMP:10208"/>
        <dbReference type="Rhea" id="RHEA-COMP:10311"/>
        <dbReference type="ChEBI" id="CHEBI:15377"/>
        <dbReference type="ChEBI" id="CHEBI:15378"/>
        <dbReference type="ChEBI" id="CHEBI:17790"/>
        <dbReference type="ChEBI" id="CHEBI:29973"/>
        <dbReference type="ChEBI" id="CHEBI:82795"/>
        <dbReference type="EC" id="3.1.1.61"/>
    </reaction>
</comment>
<protein>
    <recommendedName>
        <fullName evidence="3">Protein-glutamate methylesterase/protein-glutamine glutaminase</fullName>
        <ecNumber evidence="3">3.1.1.61</ecNumber>
        <ecNumber evidence="3">3.5.1.44</ecNumber>
    </recommendedName>
</protein>
<evidence type="ECO:0000256" key="2">
    <source>
        <dbReference type="ARBA" id="ARBA00048267"/>
    </source>
</evidence>
<evidence type="ECO:0000256" key="3">
    <source>
        <dbReference type="HAMAP-Rule" id="MF_00099"/>
    </source>
</evidence>
<accession>A0A5Q2RS56</accession>
<keyword evidence="9" id="KW-1185">Reference proteome</keyword>
<evidence type="ECO:0000259" key="6">
    <source>
        <dbReference type="PROSITE" id="PS50110"/>
    </source>
</evidence>
<dbReference type="CDD" id="cd16432">
    <property type="entry name" value="CheB_Rec"/>
    <property type="match status" value="1"/>
</dbReference>
<dbReference type="KEGG" id="atq:GH723_06345"/>
<dbReference type="GO" id="GO:0032259">
    <property type="term" value="P:methylation"/>
    <property type="evidence" value="ECO:0007669"/>
    <property type="project" value="UniProtKB-KW"/>
</dbReference>
<dbReference type="GO" id="GO:0008168">
    <property type="term" value="F:methyltransferase activity"/>
    <property type="evidence" value="ECO:0007669"/>
    <property type="project" value="UniProtKB-KW"/>
</dbReference>
<dbReference type="InterPro" id="IPR035909">
    <property type="entry name" value="CheB_C"/>
</dbReference>
<reference evidence="8 9" key="1">
    <citation type="submission" date="2019-11" db="EMBL/GenBank/DDBJ databases">
        <authorList>
            <person name="He Y."/>
        </authorList>
    </citation>
    <scope>NUCLEOTIDE SEQUENCE [LARGE SCALE GENOMIC DNA]</scope>
    <source>
        <strain evidence="8 9">SCSIO 58843</strain>
    </source>
</reference>
<keyword evidence="8" id="KW-0808">Transferase</keyword>
<dbReference type="CDD" id="cd17541">
    <property type="entry name" value="REC_CheB-like"/>
    <property type="match status" value="1"/>
</dbReference>
<feature type="modified residue" description="4-aspartylphosphate" evidence="3 5">
    <location>
        <position position="58"/>
    </location>
</feature>
<dbReference type="PROSITE" id="PS50122">
    <property type="entry name" value="CHEB"/>
    <property type="match status" value="1"/>
</dbReference>
<feature type="domain" description="Response regulatory" evidence="6">
    <location>
        <begin position="7"/>
        <end position="125"/>
    </location>
</feature>
<dbReference type="AlphaFoldDB" id="A0A5Q2RS56"/>
<dbReference type="InterPro" id="IPR001789">
    <property type="entry name" value="Sig_transdc_resp-reg_receiver"/>
</dbReference>
<comment type="similarity">
    <text evidence="3">Belongs to the CheB family.</text>
</comment>
<dbReference type="PROSITE" id="PS50110">
    <property type="entry name" value="RESPONSE_REGULATORY"/>
    <property type="match status" value="1"/>
</dbReference>
<comment type="function">
    <text evidence="3">Involved in chemotaxis. Part of a chemotaxis signal transduction system that modulates chemotaxis in response to various stimuli. Catalyzes the demethylation of specific methylglutamate residues introduced into the chemoreceptors (methyl-accepting chemotaxis proteins or MCP) by CheR. Also mediates the irreversible deamidation of specific glutamine residues to glutamic acid.</text>
</comment>
<organism evidence="8 9">
    <name type="scientific">Actinomarinicola tropica</name>
    <dbReference type="NCBI Taxonomy" id="2789776"/>
    <lineage>
        <taxon>Bacteria</taxon>
        <taxon>Bacillati</taxon>
        <taxon>Actinomycetota</taxon>
        <taxon>Acidimicrobiia</taxon>
        <taxon>Acidimicrobiales</taxon>
        <taxon>Iamiaceae</taxon>
        <taxon>Actinomarinicola</taxon>
    </lineage>
</organism>
<dbReference type="PIRSF" id="PIRSF000876">
    <property type="entry name" value="RR_chemtxs_CheB"/>
    <property type="match status" value="1"/>
</dbReference>
<feature type="active site" evidence="3 4">
    <location>
        <position position="196"/>
    </location>
</feature>
<dbReference type="EMBL" id="CP045851">
    <property type="protein sequence ID" value="QGG96997.1"/>
    <property type="molecule type" value="Genomic_DNA"/>
</dbReference>
<comment type="domain">
    <text evidence="3">Contains a C-terminal catalytic domain, and an N-terminal region which modulates catalytic activity.</text>
</comment>
<dbReference type="Gene3D" id="3.40.50.180">
    <property type="entry name" value="Methylesterase CheB, C-terminal domain"/>
    <property type="match status" value="1"/>
</dbReference>
<evidence type="ECO:0000259" key="7">
    <source>
        <dbReference type="PROSITE" id="PS50122"/>
    </source>
</evidence>
<name>A0A5Q2RS56_9ACTN</name>
<dbReference type="GO" id="GO:0000156">
    <property type="term" value="F:phosphorelay response regulator activity"/>
    <property type="evidence" value="ECO:0007669"/>
    <property type="project" value="InterPro"/>
</dbReference>
<evidence type="ECO:0000313" key="9">
    <source>
        <dbReference type="Proteomes" id="UP000334019"/>
    </source>
</evidence>
<dbReference type="NCBIfam" id="NF001965">
    <property type="entry name" value="PRK00742.1"/>
    <property type="match status" value="1"/>
</dbReference>
<dbReference type="InterPro" id="IPR011006">
    <property type="entry name" value="CheY-like_superfamily"/>
</dbReference>
<sequence>MPGRRARVLITDDAVVVRRLVSDVLDAVPTIDVVGTAPNGRIALQKIPQLAPDIVILDVEMPDMDGIQTLTAIREEHPDLPVVMFSTLTERGASITLEALMRGANDYVTKPANVGSVAEAMERVRAELVPRIHALCGVQEASAAPPARTSPLDARRIRRGALGADAPAATPAAAPPARPAAGGPAPRVDLVVIGVSTGGPNALAAMIPALPADLPVPVLVVQHMPPMFTRLLAERLDAHTPLQVAEAAGGEHLAAGRCWIAPGDRHLEVAADPAGGLRLVTHDGPRENSCRPAVDVLFRSAAATVGRHVLGVVMTGMGHDGLRGSDDLVGAGARVIAQDEATSVVWGMPGAVVEAGLAETVLPLDQIAGAIARRVAAGRVVGAAGGRS</sequence>
<keyword evidence="3" id="KW-0963">Cytoplasm</keyword>